<comment type="caution">
    <text evidence="2">The sequence shown here is derived from an EMBL/GenBank/DDBJ whole genome shotgun (WGS) entry which is preliminary data.</text>
</comment>
<feature type="compositionally biased region" description="Polar residues" evidence="1">
    <location>
        <begin position="47"/>
        <end position="60"/>
    </location>
</feature>
<evidence type="ECO:0000256" key="1">
    <source>
        <dbReference type="SAM" id="MobiDB-lite"/>
    </source>
</evidence>
<proteinExistence type="predicted"/>
<gene>
    <name evidence="2" type="ORF">ELS17_05340</name>
</gene>
<accession>A0A482Y083</accession>
<reference evidence="2 3" key="1">
    <citation type="submission" date="2019-02" db="EMBL/GenBank/DDBJ databases">
        <title>Genome analysis provides insights into bioremediation potentialities and Haloocin production by Natrinema altunense strain 4.1R isolated from Chott Douz in Tunisian desert.</title>
        <authorList>
            <person name="Najjari A."/>
            <person name="Youssef N."/>
            <person name="Ben Dhia O."/>
            <person name="Ferjani R."/>
            <person name="El Hidri D."/>
            <person name="Ouzari H.I."/>
            <person name="Cherif A."/>
        </authorList>
    </citation>
    <scope>NUCLEOTIDE SEQUENCE [LARGE SCALE GENOMIC DNA]</scope>
    <source>
        <strain evidence="2 3">4.1R</strain>
    </source>
</reference>
<protein>
    <submittedName>
        <fullName evidence="2">Uncharacterized protein</fullName>
    </submittedName>
</protein>
<evidence type="ECO:0000313" key="2">
    <source>
        <dbReference type="EMBL" id="RZH68882.1"/>
    </source>
</evidence>
<sequence>MISSITLHCDCGTDVRLAPTDHMTTCPDCETTVVFSLVEDPAHDTHAPSTRNGSRSYRGP</sequence>
<evidence type="ECO:0000313" key="3">
    <source>
        <dbReference type="Proteomes" id="UP000292704"/>
    </source>
</evidence>
<dbReference type="AlphaFoldDB" id="A0A482Y083"/>
<name>A0A482Y083_9EURY</name>
<dbReference type="EMBL" id="SHMR01000001">
    <property type="protein sequence ID" value="RZH68882.1"/>
    <property type="molecule type" value="Genomic_DNA"/>
</dbReference>
<feature type="region of interest" description="Disordered" evidence="1">
    <location>
        <begin position="40"/>
        <end position="60"/>
    </location>
</feature>
<dbReference type="Proteomes" id="UP000292704">
    <property type="component" value="Unassembled WGS sequence"/>
</dbReference>
<organism evidence="2 3">
    <name type="scientific">Natrinema altunense</name>
    <dbReference type="NCBI Taxonomy" id="222984"/>
    <lineage>
        <taxon>Archaea</taxon>
        <taxon>Methanobacteriati</taxon>
        <taxon>Methanobacteriota</taxon>
        <taxon>Stenosarchaea group</taxon>
        <taxon>Halobacteria</taxon>
        <taxon>Halobacteriales</taxon>
        <taxon>Natrialbaceae</taxon>
        <taxon>Natrinema</taxon>
    </lineage>
</organism>